<name>A0A0J8VRR0_9ENTR</name>
<comment type="caution">
    <text evidence="3">The sequence shown here is derived from an EMBL/GenBank/DDBJ whole genome shotgun (WGS) entry which is preliminary data.</text>
</comment>
<organism evidence="3 4">
    <name type="scientific">Franconibacter pulveris</name>
    <dbReference type="NCBI Taxonomy" id="435910"/>
    <lineage>
        <taxon>Bacteria</taxon>
        <taxon>Pseudomonadati</taxon>
        <taxon>Pseudomonadota</taxon>
        <taxon>Gammaproteobacteria</taxon>
        <taxon>Enterobacterales</taxon>
        <taxon>Enterobacteriaceae</taxon>
        <taxon>Franconibacter</taxon>
    </lineage>
</organism>
<evidence type="ECO:0000313" key="4">
    <source>
        <dbReference type="Proteomes" id="UP000037315"/>
    </source>
</evidence>
<sequence length="156" mass="16880">MKCKALIASVLLFAFAGGVHAEEIGSVDTVFKIFGPDHKIVVEAFDDPDVKNVTCYLSRAKTGGIKGGLGLAEDTSDAAISCQQVGPIELSEKIKSAKGKGIVVFQKRTSLIFKKLQVVRFYDEKRNTLAYLAYSDKVVEGSPKNALSAVPIMPWK</sequence>
<gene>
    <name evidence="3" type="ORF">ACH50_08075</name>
</gene>
<dbReference type="GO" id="GO:0005829">
    <property type="term" value="C:cytosol"/>
    <property type="evidence" value="ECO:0007669"/>
    <property type="project" value="TreeGrafter"/>
</dbReference>
<feature type="signal peptide" evidence="2">
    <location>
        <begin position="1"/>
        <end position="21"/>
    </location>
</feature>
<reference evidence="3 4" key="1">
    <citation type="submission" date="2015-06" db="EMBL/GenBank/DDBJ databases">
        <title>Genome sequencing of Cronobacter sp. strain DJ34 isolated from petroleum contaminated sludge of Duliajan Oil Fields, Assam, India.</title>
        <authorList>
            <person name="Pal S."/>
            <person name="Banerjee T.D."/>
            <person name="Roy A."/>
            <person name="Sar P."/>
            <person name="Kazy S.K."/>
        </authorList>
    </citation>
    <scope>NUCLEOTIDE SEQUENCE [LARGE SCALE GENOMIC DNA]</scope>
    <source>
        <strain evidence="3 4">DJ34</strain>
    </source>
</reference>
<dbReference type="Pfam" id="PF05981">
    <property type="entry name" value="CreA"/>
    <property type="match status" value="1"/>
</dbReference>
<proteinExistence type="predicted"/>
<dbReference type="PIRSF" id="PIRSF003174">
    <property type="entry name" value="CreA"/>
    <property type="match status" value="1"/>
</dbReference>
<dbReference type="Proteomes" id="UP000037315">
    <property type="component" value="Unassembled WGS sequence"/>
</dbReference>
<protein>
    <recommendedName>
        <fullName evidence="1">Protein CreA</fullName>
    </recommendedName>
    <alternativeName>
        <fullName evidence="1">Catabolite regulation protein A</fullName>
    </alternativeName>
</protein>
<keyword evidence="2" id="KW-0732">Signal</keyword>
<dbReference type="STRING" id="1121863.GCA_000621185_01858"/>
<evidence type="ECO:0000256" key="2">
    <source>
        <dbReference type="SAM" id="SignalP"/>
    </source>
</evidence>
<dbReference type="NCBIfam" id="NF008026">
    <property type="entry name" value="PRK10756.1"/>
    <property type="match status" value="1"/>
</dbReference>
<dbReference type="OrthoDB" id="9788409at2"/>
<dbReference type="InterPro" id="IPR010292">
    <property type="entry name" value="Uncharacterised_CreA"/>
</dbReference>
<dbReference type="PANTHER" id="PTHR37952:SF2">
    <property type="entry name" value="PROTEIN CREA"/>
    <property type="match status" value="1"/>
</dbReference>
<accession>A0A0J8VRR0</accession>
<dbReference type="AlphaFoldDB" id="A0A0J8VRR0"/>
<evidence type="ECO:0000256" key="1">
    <source>
        <dbReference type="PIRNR" id="PIRNR003174"/>
    </source>
</evidence>
<keyword evidence="4" id="KW-1185">Reference proteome</keyword>
<feature type="chain" id="PRO_5005311039" description="Protein CreA" evidence="2">
    <location>
        <begin position="22"/>
        <end position="156"/>
    </location>
</feature>
<dbReference type="PANTHER" id="PTHR37952">
    <property type="match status" value="1"/>
</dbReference>
<dbReference type="RefSeq" id="WP_024556389.1">
    <property type="nucleotide sequence ID" value="NZ_LFEJ01000012.1"/>
</dbReference>
<evidence type="ECO:0000313" key="3">
    <source>
        <dbReference type="EMBL" id="KMV35190.1"/>
    </source>
</evidence>
<dbReference type="EMBL" id="LFEJ01000012">
    <property type="protein sequence ID" value="KMV35190.1"/>
    <property type="molecule type" value="Genomic_DNA"/>
</dbReference>
<dbReference type="PATRIC" id="fig|1656095.3.peg.3608"/>